<dbReference type="PANTHER" id="PTHR43537">
    <property type="entry name" value="TRANSCRIPTIONAL REGULATOR, GNTR FAMILY"/>
    <property type="match status" value="1"/>
</dbReference>
<dbReference type="Pfam" id="PF00392">
    <property type="entry name" value="GntR"/>
    <property type="match status" value="1"/>
</dbReference>
<dbReference type="Gene3D" id="1.20.120.530">
    <property type="entry name" value="GntR ligand-binding domain-like"/>
    <property type="match status" value="1"/>
</dbReference>
<dbReference type="GO" id="GO:0003677">
    <property type="term" value="F:DNA binding"/>
    <property type="evidence" value="ECO:0007669"/>
    <property type="project" value="UniProtKB-KW"/>
</dbReference>
<evidence type="ECO:0000256" key="3">
    <source>
        <dbReference type="ARBA" id="ARBA00023163"/>
    </source>
</evidence>
<dbReference type="EMBL" id="CP151632">
    <property type="protein sequence ID" value="WZO34309.1"/>
    <property type="molecule type" value="Genomic_DNA"/>
</dbReference>
<dbReference type="PRINTS" id="PR00035">
    <property type="entry name" value="HTHGNTR"/>
</dbReference>
<accession>A0AAU6SBR1</accession>
<proteinExistence type="predicted"/>
<keyword evidence="2" id="KW-0238">DNA-binding</keyword>
<dbReference type="SMART" id="SM00345">
    <property type="entry name" value="HTH_GNTR"/>
    <property type="match status" value="1"/>
</dbReference>
<dbReference type="AlphaFoldDB" id="A0AAU6SBR1"/>
<dbReference type="InterPro" id="IPR036390">
    <property type="entry name" value="WH_DNA-bd_sf"/>
</dbReference>
<dbReference type="InterPro" id="IPR036388">
    <property type="entry name" value="WH-like_DNA-bd_sf"/>
</dbReference>
<protein>
    <submittedName>
        <fullName evidence="5">GntR family transcriptional regulator</fullName>
    </submittedName>
</protein>
<dbReference type="Pfam" id="PF07729">
    <property type="entry name" value="FCD"/>
    <property type="match status" value="1"/>
</dbReference>
<name>A0AAU6SBR1_9MICO</name>
<keyword evidence="3" id="KW-0804">Transcription</keyword>
<evidence type="ECO:0000259" key="4">
    <source>
        <dbReference type="PROSITE" id="PS50949"/>
    </source>
</evidence>
<evidence type="ECO:0000256" key="1">
    <source>
        <dbReference type="ARBA" id="ARBA00023015"/>
    </source>
</evidence>
<dbReference type="SUPFAM" id="SSF46785">
    <property type="entry name" value="Winged helix' DNA-binding domain"/>
    <property type="match status" value="1"/>
</dbReference>
<dbReference type="InterPro" id="IPR011711">
    <property type="entry name" value="GntR_C"/>
</dbReference>
<dbReference type="InterPro" id="IPR008920">
    <property type="entry name" value="TF_FadR/GntR_C"/>
</dbReference>
<dbReference type="PROSITE" id="PS50949">
    <property type="entry name" value="HTH_GNTR"/>
    <property type="match status" value="1"/>
</dbReference>
<dbReference type="SMART" id="SM00895">
    <property type="entry name" value="FCD"/>
    <property type="match status" value="1"/>
</dbReference>
<reference evidence="5" key="1">
    <citation type="submission" date="2024-04" db="EMBL/GenBank/DDBJ databases">
        <authorList>
            <person name="Roder T."/>
            <person name="Oberhansli S."/>
            <person name="Kreuzer M."/>
        </authorList>
    </citation>
    <scope>NUCLEOTIDE SEQUENCE</scope>
    <source>
        <strain evidence="5">LWS13-1.2</strain>
    </source>
</reference>
<evidence type="ECO:0000313" key="5">
    <source>
        <dbReference type="EMBL" id="WZO34309.1"/>
    </source>
</evidence>
<dbReference type="PANTHER" id="PTHR43537:SF24">
    <property type="entry name" value="GLUCONATE OPERON TRANSCRIPTIONAL REPRESSOR"/>
    <property type="match status" value="1"/>
</dbReference>
<dbReference type="Gene3D" id="1.10.10.10">
    <property type="entry name" value="Winged helix-like DNA-binding domain superfamily/Winged helix DNA-binding domain"/>
    <property type="match status" value="1"/>
</dbReference>
<evidence type="ECO:0000256" key="2">
    <source>
        <dbReference type="ARBA" id="ARBA00023125"/>
    </source>
</evidence>
<feature type="domain" description="HTH gntR-type" evidence="4">
    <location>
        <begin position="1"/>
        <end position="67"/>
    </location>
</feature>
<dbReference type="SUPFAM" id="SSF48008">
    <property type="entry name" value="GntR ligand-binding domain-like"/>
    <property type="match status" value="1"/>
</dbReference>
<keyword evidence="1" id="KW-0805">Transcription regulation</keyword>
<dbReference type="InterPro" id="IPR000524">
    <property type="entry name" value="Tscrpt_reg_HTH_GntR"/>
</dbReference>
<sequence>MRASDVAYEQLRQEIIDWVLKPGTLLGEIETAERVGVSRTPIREALTRLAAEGLVSASGRTAIVAPLSRKRVVELFELREALETQAARLAARRRDAARFAALLEEFRRGPEPGQPVDPRRPYFLANELDAAIDEAADSRYLQTALEDIRGQVARVRFHAHSNTGRLERATSEHMQIVQAILDGDETFAAQATAVHLRNSLSNVLDSLPL</sequence>
<organism evidence="5">
    <name type="scientific">Microbacterium sp. LWS13-1.2</name>
    <dbReference type="NCBI Taxonomy" id="3135264"/>
    <lineage>
        <taxon>Bacteria</taxon>
        <taxon>Bacillati</taxon>
        <taxon>Actinomycetota</taxon>
        <taxon>Actinomycetes</taxon>
        <taxon>Micrococcales</taxon>
        <taxon>Microbacteriaceae</taxon>
        <taxon>Microbacterium</taxon>
    </lineage>
</organism>
<gene>
    <name evidence="5" type="ORF">MRBLWS13_001964</name>
</gene>
<dbReference type="GO" id="GO:0003700">
    <property type="term" value="F:DNA-binding transcription factor activity"/>
    <property type="evidence" value="ECO:0007669"/>
    <property type="project" value="InterPro"/>
</dbReference>
<dbReference type="CDD" id="cd07377">
    <property type="entry name" value="WHTH_GntR"/>
    <property type="match status" value="1"/>
</dbReference>